<name>A0A7X6DS50_9BACT</name>
<dbReference type="RefSeq" id="WP_168061976.1">
    <property type="nucleotide sequence ID" value="NZ_VTOW01000003.1"/>
</dbReference>
<comment type="caution">
    <text evidence="3">The sequence shown here is derived from an EMBL/GenBank/DDBJ whole genome shotgun (WGS) entry which is preliminary data.</text>
</comment>
<dbReference type="NCBIfam" id="TIGR03362">
    <property type="entry name" value="VI_chp_7"/>
    <property type="match status" value="1"/>
</dbReference>
<evidence type="ECO:0000259" key="2">
    <source>
        <dbReference type="Pfam" id="PF06812"/>
    </source>
</evidence>
<dbReference type="Proteomes" id="UP000534783">
    <property type="component" value="Unassembled WGS sequence"/>
</dbReference>
<dbReference type="EMBL" id="VTOW01000003">
    <property type="protein sequence ID" value="NKE72392.1"/>
    <property type="molecule type" value="Genomic_DNA"/>
</dbReference>
<proteinExistence type="predicted"/>
<gene>
    <name evidence="3" type="primary">tssA</name>
    <name evidence="3" type="ORF">MNODULE_16700</name>
</gene>
<reference evidence="3 4" key="1">
    <citation type="journal article" date="2020" name="Nature">
        <title>Bacterial chemolithoautotrophy via manganese oxidation.</title>
        <authorList>
            <person name="Yu H."/>
            <person name="Leadbetter J.R."/>
        </authorList>
    </citation>
    <scope>NUCLEOTIDE SEQUENCE [LARGE SCALE GENOMIC DNA]</scope>
    <source>
        <strain evidence="3 4">Mn-1</strain>
    </source>
</reference>
<evidence type="ECO:0000313" key="3">
    <source>
        <dbReference type="EMBL" id="NKE72392.1"/>
    </source>
</evidence>
<feature type="domain" description="ImpA N-terminal" evidence="2">
    <location>
        <begin position="14"/>
        <end position="125"/>
    </location>
</feature>
<evidence type="ECO:0000313" key="4">
    <source>
        <dbReference type="Proteomes" id="UP000534783"/>
    </source>
</evidence>
<dbReference type="PANTHER" id="PTHR37024">
    <property type="entry name" value="TYPE VI SECRETION SYSTEM DUF2094 AND IMPA-RELATED DOMAIN PROTEIN"/>
    <property type="match status" value="1"/>
</dbReference>
<organism evidence="3 4">
    <name type="scientific">Candidatus Manganitrophus noduliformans</name>
    <dbReference type="NCBI Taxonomy" id="2606439"/>
    <lineage>
        <taxon>Bacteria</taxon>
        <taxon>Pseudomonadati</taxon>
        <taxon>Nitrospirota</taxon>
        <taxon>Nitrospiria</taxon>
        <taxon>Candidatus Troglogloeales</taxon>
        <taxon>Candidatus Manganitrophaceae</taxon>
        <taxon>Candidatus Manganitrophus</taxon>
    </lineage>
</organism>
<accession>A0A7X6DS50</accession>
<dbReference type="AlphaFoldDB" id="A0A7X6DS50"/>
<protein>
    <submittedName>
        <fullName evidence="3">Type VI secretion system protein TssA</fullName>
    </submittedName>
</protein>
<dbReference type="InterPro" id="IPR010657">
    <property type="entry name" value="ImpA_N"/>
</dbReference>
<evidence type="ECO:0000256" key="1">
    <source>
        <dbReference type="SAM" id="MobiDB-lite"/>
    </source>
</evidence>
<dbReference type="InterPro" id="IPR017739">
    <property type="entry name" value="T6SS-assoc_VCA0119"/>
</dbReference>
<keyword evidence="4" id="KW-1185">Reference proteome</keyword>
<dbReference type="Pfam" id="PF16989">
    <property type="entry name" value="T6SS_VasJ"/>
    <property type="match status" value="1"/>
</dbReference>
<dbReference type="Pfam" id="PF06812">
    <property type="entry name" value="ImpA_N"/>
    <property type="match status" value="1"/>
</dbReference>
<feature type="compositionally biased region" description="Low complexity" evidence="1">
    <location>
        <begin position="187"/>
        <end position="211"/>
    </location>
</feature>
<sequence>MSDEIAEWVGIGSTPIRSDAPSGDSAKYDPLFEKLQAEIGKLEALSGGPVQWKEVVGSGREILEKKSKDLLVASYVSVGLLEQRGYAGLLAGLSCMEGMVEAFWETLYPETKRMRARINALIWLSEKGGVAVGRKKPVPGEGKEVRACSEKIDALEKYFGEKLANDSPGLGDLRRAVDQWAREVESAEAATARTESPAPSASTSPESAGPAISSGKIESIEEAERAFGEAGDVIRRAADVVRGQQPTNPWPYQIMRALTWSRFDGLPAHTDWETRIPAPPSHLVESGRLLVEQRGWKDLVDQVEAQLPENPFWLDLQRLSALALSNLGSSYAGIKSAVLGEVRILLQRLPDLPRCRFADGTPFADDETQQWIEKEVLSGGNGASNGAGEGSAADARIAETRAQANQLLGQGEAKGAVALFQERINGAASRRERFLLQLALAQLCLDAGHPKVALSQLDALQREIDRFSLEEWEPALSLEVLRASWRVLNRLSRDSDPGSPEWAVRAEAIYGRISRLDPVSALELDRK</sequence>
<dbReference type="PANTHER" id="PTHR37024:SF3">
    <property type="entry name" value="TYPE VI SECRETION SYSTEM PROTEIN TSSA"/>
    <property type="match status" value="1"/>
</dbReference>
<feature type="region of interest" description="Disordered" evidence="1">
    <location>
        <begin position="185"/>
        <end position="214"/>
    </location>
</feature>